<dbReference type="GO" id="GO:0016787">
    <property type="term" value="F:hydrolase activity"/>
    <property type="evidence" value="ECO:0007669"/>
    <property type="project" value="UniProtKB-KW"/>
</dbReference>
<comment type="function">
    <text evidence="7">RNA helicase.</text>
</comment>
<dbReference type="InterPro" id="IPR014001">
    <property type="entry name" value="Helicase_ATP-bd"/>
</dbReference>
<reference evidence="11 12" key="1">
    <citation type="submission" date="2024-02" db="EMBL/GenBank/DDBJ databases">
        <title>Chromosome-scale genome assembly of the rough periwinkle Littorina saxatilis.</title>
        <authorList>
            <person name="De Jode A."/>
            <person name="Faria R."/>
            <person name="Formenti G."/>
            <person name="Sims Y."/>
            <person name="Smith T.P."/>
            <person name="Tracey A."/>
            <person name="Wood J.M.D."/>
            <person name="Zagrodzka Z.B."/>
            <person name="Johannesson K."/>
            <person name="Butlin R.K."/>
            <person name="Leder E.H."/>
        </authorList>
    </citation>
    <scope>NUCLEOTIDE SEQUENCE [LARGE SCALE GENOMIC DNA]</scope>
    <source>
        <strain evidence="11">Snail1</strain>
        <tissue evidence="11">Muscle</tissue>
    </source>
</reference>
<evidence type="ECO:0000256" key="7">
    <source>
        <dbReference type="RuleBase" id="RU365068"/>
    </source>
</evidence>
<feature type="domain" description="Helicase C-terminal" evidence="10">
    <location>
        <begin position="620"/>
        <end position="767"/>
    </location>
</feature>
<evidence type="ECO:0000256" key="5">
    <source>
        <dbReference type="ARBA" id="ARBA00022884"/>
    </source>
</evidence>
<dbReference type="InterPro" id="IPR011545">
    <property type="entry name" value="DEAD/DEAH_box_helicase_dom"/>
</dbReference>
<comment type="similarity">
    <text evidence="6">Belongs to the DEAD box helicase family.</text>
</comment>
<dbReference type="EC" id="3.6.4.13" evidence="7"/>
<dbReference type="PROSITE" id="PS00039">
    <property type="entry name" value="DEAD_ATP_HELICASE"/>
    <property type="match status" value="1"/>
</dbReference>
<dbReference type="GO" id="GO:0003723">
    <property type="term" value="F:RNA binding"/>
    <property type="evidence" value="ECO:0007669"/>
    <property type="project" value="UniProtKB-UniRule"/>
</dbReference>
<comment type="caution">
    <text evidence="11">The sequence shown here is derived from an EMBL/GenBank/DDBJ whole genome shotgun (WGS) entry which is preliminary data.</text>
</comment>
<evidence type="ECO:0000259" key="9">
    <source>
        <dbReference type="PROSITE" id="PS51192"/>
    </source>
</evidence>
<dbReference type="InterPro" id="IPR027417">
    <property type="entry name" value="P-loop_NTPase"/>
</dbReference>
<feature type="compositionally biased region" description="Basic residues" evidence="8">
    <location>
        <begin position="165"/>
        <end position="174"/>
    </location>
</feature>
<dbReference type="PANTHER" id="PTHR24031">
    <property type="entry name" value="RNA HELICASE"/>
    <property type="match status" value="1"/>
</dbReference>
<name>A0AAN9B5P2_9CAEN</name>
<dbReference type="InterPro" id="IPR000629">
    <property type="entry name" value="RNA-helicase_DEAD-box_CS"/>
</dbReference>
<dbReference type="Gene3D" id="3.40.50.300">
    <property type="entry name" value="P-loop containing nucleotide triphosphate hydrolases"/>
    <property type="match status" value="2"/>
</dbReference>
<dbReference type="Pfam" id="PF00271">
    <property type="entry name" value="Helicase_C"/>
    <property type="match status" value="1"/>
</dbReference>
<protein>
    <recommendedName>
        <fullName evidence="7">ATP-dependent RNA helicase</fullName>
        <ecNumber evidence="7">3.6.4.13</ecNumber>
    </recommendedName>
</protein>
<evidence type="ECO:0000256" key="2">
    <source>
        <dbReference type="ARBA" id="ARBA00022801"/>
    </source>
</evidence>
<dbReference type="CDD" id="cd18787">
    <property type="entry name" value="SF2_C_DEAD"/>
    <property type="match status" value="1"/>
</dbReference>
<comment type="catalytic activity">
    <reaction evidence="7">
        <text>ATP + H2O = ADP + phosphate + H(+)</text>
        <dbReference type="Rhea" id="RHEA:13065"/>
        <dbReference type="ChEBI" id="CHEBI:15377"/>
        <dbReference type="ChEBI" id="CHEBI:15378"/>
        <dbReference type="ChEBI" id="CHEBI:30616"/>
        <dbReference type="ChEBI" id="CHEBI:43474"/>
        <dbReference type="ChEBI" id="CHEBI:456216"/>
        <dbReference type="EC" id="3.6.4.13"/>
    </reaction>
</comment>
<keyword evidence="1 6" id="KW-0547">Nucleotide-binding</keyword>
<evidence type="ECO:0000259" key="10">
    <source>
        <dbReference type="PROSITE" id="PS51194"/>
    </source>
</evidence>
<evidence type="ECO:0000256" key="4">
    <source>
        <dbReference type="ARBA" id="ARBA00022840"/>
    </source>
</evidence>
<dbReference type="Proteomes" id="UP001374579">
    <property type="component" value="Unassembled WGS sequence"/>
</dbReference>
<feature type="region of interest" description="Disordered" evidence="8">
    <location>
        <begin position="24"/>
        <end position="247"/>
    </location>
</feature>
<comment type="domain">
    <text evidence="7">The Q motif is unique to and characteristic of the DEAD box family of RNA helicases and controls ATP binding and hydrolysis.</text>
</comment>
<dbReference type="SUPFAM" id="SSF52540">
    <property type="entry name" value="P-loop containing nucleoside triphosphate hydrolases"/>
    <property type="match status" value="1"/>
</dbReference>
<evidence type="ECO:0000256" key="3">
    <source>
        <dbReference type="ARBA" id="ARBA00022806"/>
    </source>
</evidence>
<evidence type="ECO:0000313" key="11">
    <source>
        <dbReference type="EMBL" id="KAK7099164.1"/>
    </source>
</evidence>
<feature type="compositionally biased region" description="Basic and acidic residues" evidence="8">
    <location>
        <begin position="154"/>
        <end position="164"/>
    </location>
</feature>
<feature type="compositionally biased region" description="Basic residues" evidence="8">
    <location>
        <begin position="101"/>
        <end position="114"/>
    </location>
</feature>
<dbReference type="GO" id="GO:0005524">
    <property type="term" value="F:ATP binding"/>
    <property type="evidence" value="ECO:0007669"/>
    <property type="project" value="UniProtKB-UniRule"/>
</dbReference>
<dbReference type="CDD" id="cd17956">
    <property type="entry name" value="DEADc_DDX51"/>
    <property type="match status" value="1"/>
</dbReference>
<feature type="compositionally biased region" description="Acidic residues" evidence="8">
    <location>
        <begin position="220"/>
        <end position="246"/>
    </location>
</feature>
<evidence type="ECO:0000256" key="8">
    <source>
        <dbReference type="SAM" id="MobiDB-lite"/>
    </source>
</evidence>
<proteinExistence type="inferred from homology"/>
<feature type="domain" description="Helicase ATP-binding" evidence="9">
    <location>
        <begin position="349"/>
        <end position="557"/>
    </location>
</feature>
<feature type="compositionally biased region" description="Polar residues" evidence="8">
    <location>
        <begin position="116"/>
        <end position="145"/>
    </location>
</feature>
<keyword evidence="4 6" id="KW-0067">ATP-binding</keyword>
<evidence type="ECO:0000256" key="1">
    <source>
        <dbReference type="ARBA" id="ARBA00022741"/>
    </source>
</evidence>
<evidence type="ECO:0000256" key="6">
    <source>
        <dbReference type="RuleBase" id="RU000492"/>
    </source>
</evidence>
<feature type="region of interest" description="Disordered" evidence="8">
    <location>
        <begin position="570"/>
        <end position="596"/>
    </location>
</feature>
<keyword evidence="2 6" id="KW-0378">Hydrolase</keyword>
<dbReference type="PROSITE" id="PS51194">
    <property type="entry name" value="HELICASE_CTER"/>
    <property type="match status" value="1"/>
</dbReference>
<dbReference type="Pfam" id="PF00270">
    <property type="entry name" value="DEAD"/>
    <property type="match status" value="1"/>
</dbReference>
<sequence>MSQKSPVTPEARLLKLKEEIALRKEQRQQQQINLKQQKSPSGPPSREKTPTPETVKNKKAKKRKSVNVSKCDSLVQLSDRTESENQTLRLNEEEEASHVTKSPRKPKKVQKRKLSSTEQSLDNESPVPTTPEIQSQAKISRNENLSDGEPSQDDSGRDTSLEKNRKTKKGKKKRLSDAETLLSEMADDCPGKVSATSKKKKAQNNEWVKKGETVSAEADSGLDDGDDDDGTKESVSGEEEKDEVGENMENTIGGFSILGNFDNVTAKPVKRKLPGWLANPSIIKGGAGLKRHHGAASDKMEAEDSAVFSILDDDLNKKLKENYIHHFFPVQRQFIPELWQDLKCGLLGGRYGFRPRDICVSAPTGSGKTLAYVLPIVQSLKERMVPKIYTVVVLPVRDLAEQVYKVFSQYCAGTGLKVGLVVGKTTLSVEQDSLVKKRYPEVYHSVVDILVATPGRLVDHIKSTPGFDLSWLRFLVIDEADRMMEDIVKNDWLSAVEDAAYNAPPQSYFPCSRKKPGPPTMFGMCSELPLQKLLFSATLSHNPEKLEQLNLFKPQLMTSVVSNAPSAAALRQLSRAPPQEDDGKTEDKDEDDDTYVGKYTTPEGLTEYLVESSVGEKPLLMLHFLHNLKFRNVLCFTNSVEATHRLCLLIKLFGGLKVQEFSSRLPAERRKKIIRQFSKEKIDLLVCSDAMARGMDVDNVKYVISYDNPPYIKTYIHRVGRTARAGRAGTAISLLEKKEFFHFKKMMRDAGKWSKIKEMKFGHKALKPLEAPFKEALAQLPQIIKGEKKKDPKR</sequence>
<keyword evidence="5 7" id="KW-0694">RNA-binding</keyword>
<accession>A0AAN9B5P2</accession>
<dbReference type="AlphaFoldDB" id="A0AAN9B5P2"/>
<keyword evidence="12" id="KW-1185">Reference proteome</keyword>
<dbReference type="SMART" id="SM00487">
    <property type="entry name" value="DEXDc"/>
    <property type="match status" value="1"/>
</dbReference>
<feature type="compositionally biased region" description="Low complexity" evidence="8">
    <location>
        <begin position="28"/>
        <end position="38"/>
    </location>
</feature>
<keyword evidence="3 6" id="KW-0347">Helicase</keyword>
<dbReference type="SMART" id="SM00490">
    <property type="entry name" value="HELICc"/>
    <property type="match status" value="1"/>
</dbReference>
<dbReference type="GO" id="GO:0003724">
    <property type="term" value="F:RNA helicase activity"/>
    <property type="evidence" value="ECO:0007669"/>
    <property type="project" value="UniProtKB-EC"/>
</dbReference>
<dbReference type="InterPro" id="IPR001650">
    <property type="entry name" value="Helicase_C-like"/>
</dbReference>
<dbReference type="EMBL" id="JBAMIC010000012">
    <property type="protein sequence ID" value="KAK7099164.1"/>
    <property type="molecule type" value="Genomic_DNA"/>
</dbReference>
<gene>
    <name evidence="11" type="ORF">V1264_003348</name>
</gene>
<organism evidence="11 12">
    <name type="scientific">Littorina saxatilis</name>
    <dbReference type="NCBI Taxonomy" id="31220"/>
    <lineage>
        <taxon>Eukaryota</taxon>
        <taxon>Metazoa</taxon>
        <taxon>Spiralia</taxon>
        <taxon>Lophotrochozoa</taxon>
        <taxon>Mollusca</taxon>
        <taxon>Gastropoda</taxon>
        <taxon>Caenogastropoda</taxon>
        <taxon>Littorinimorpha</taxon>
        <taxon>Littorinoidea</taxon>
        <taxon>Littorinidae</taxon>
        <taxon>Littorina</taxon>
    </lineage>
</organism>
<dbReference type="PROSITE" id="PS51192">
    <property type="entry name" value="HELICASE_ATP_BIND_1"/>
    <property type="match status" value="1"/>
</dbReference>
<evidence type="ECO:0000313" key="12">
    <source>
        <dbReference type="Proteomes" id="UP001374579"/>
    </source>
</evidence>